<dbReference type="AlphaFoldDB" id="A0A2S6NNJ4"/>
<dbReference type="PANTHER" id="PTHR11961">
    <property type="entry name" value="CYTOCHROME C"/>
    <property type="match status" value="1"/>
</dbReference>
<evidence type="ECO:0000256" key="1">
    <source>
        <dbReference type="ARBA" id="ARBA00022448"/>
    </source>
</evidence>
<dbReference type="Gene3D" id="1.10.760.10">
    <property type="entry name" value="Cytochrome c-like domain"/>
    <property type="match status" value="1"/>
</dbReference>
<evidence type="ECO:0000313" key="8">
    <source>
        <dbReference type="EMBL" id="PPQ38643.1"/>
    </source>
</evidence>
<dbReference type="SUPFAM" id="SSF46626">
    <property type="entry name" value="Cytochrome c"/>
    <property type="match status" value="1"/>
</dbReference>
<dbReference type="GO" id="GO:0020037">
    <property type="term" value="F:heme binding"/>
    <property type="evidence" value="ECO:0007669"/>
    <property type="project" value="InterPro"/>
</dbReference>
<dbReference type="PRINTS" id="PR00604">
    <property type="entry name" value="CYTCHRMECIAB"/>
</dbReference>
<evidence type="ECO:0000256" key="2">
    <source>
        <dbReference type="ARBA" id="ARBA00022617"/>
    </source>
</evidence>
<accession>A0A2S6NNJ4</accession>
<gene>
    <name evidence="8" type="ORF">CCS01_02005</name>
</gene>
<keyword evidence="5 6" id="KW-0408">Iron</keyword>
<keyword evidence="3 6" id="KW-0479">Metal-binding</keyword>
<keyword evidence="4" id="KW-0249">Electron transport</keyword>
<dbReference type="GO" id="GO:0009055">
    <property type="term" value="F:electron transfer activity"/>
    <property type="evidence" value="ECO:0007669"/>
    <property type="project" value="InterPro"/>
</dbReference>
<proteinExistence type="predicted"/>
<feature type="domain" description="Cytochrome c" evidence="7">
    <location>
        <begin position="46"/>
        <end position="146"/>
    </location>
</feature>
<dbReference type="InterPro" id="IPR009056">
    <property type="entry name" value="Cyt_c-like_dom"/>
</dbReference>
<dbReference type="InterPro" id="IPR036909">
    <property type="entry name" value="Cyt_c-like_dom_sf"/>
</dbReference>
<dbReference type="GO" id="GO:0046872">
    <property type="term" value="F:metal ion binding"/>
    <property type="evidence" value="ECO:0007669"/>
    <property type="project" value="UniProtKB-KW"/>
</dbReference>
<keyword evidence="2 6" id="KW-0349">Heme</keyword>
<keyword evidence="1" id="KW-0813">Transport</keyword>
<evidence type="ECO:0000256" key="6">
    <source>
        <dbReference type="PROSITE-ProRule" id="PRU00433"/>
    </source>
</evidence>
<organism evidence="8 9">
    <name type="scientific">Rhodopila globiformis</name>
    <name type="common">Rhodopseudomonas globiformis</name>
    <dbReference type="NCBI Taxonomy" id="1071"/>
    <lineage>
        <taxon>Bacteria</taxon>
        <taxon>Pseudomonadati</taxon>
        <taxon>Pseudomonadota</taxon>
        <taxon>Alphaproteobacteria</taxon>
        <taxon>Acetobacterales</taxon>
        <taxon>Acetobacteraceae</taxon>
        <taxon>Rhodopila</taxon>
    </lineage>
</organism>
<dbReference type="EMBL" id="NHRY01000038">
    <property type="protein sequence ID" value="PPQ38643.1"/>
    <property type="molecule type" value="Genomic_DNA"/>
</dbReference>
<evidence type="ECO:0000256" key="5">
    <source>
        <dbReference type="ARBA" id="ARBA00023004"/>
    </source>
</evidence>
<name>A0A2S6NNJ4_RHOGL</name>
<evidence type="ECO:0000313" key="9">
    <source>
        <dbReference type="Proteomes" id="UP000239724"/>
    </source>
</evidence>
<dbReference type="RefSeq" id="WP_104517167.1">
    <property type="nucleotide sequence ID" value="NZ_NHRY01000038.1"/>
</dbReference>
<evidence type="ECO:0000259" key="7">
    <source>
        <dbReference type="PROSITE" id="PS51007"/>
    </source>
</evidence>
<comment type="caution">
    <text evidence="8">The sequence shown here is derived from an EMBL/GenBank/DDBJ whole genome shotgun (WGS) entry which is preliminary data.</text>
</comment>
<protein>
    <submittedName>
        <fullName evidence="8">Cytochrome c family protein</fullName>
    </submittedName>
</protein>
<sequence>MDQYGSRFRRIVSSGPVRGQSGGYVHRLAIVAAALCCAVSGPVLAQDVAAGKKEFIICRACHQIGPNAQNAIGPVLNGVVGRKAGSYPGYNYSEANKKSGITWNEETLQKYLANPQKVVPGTKMIFPGIKDPAKVNDVIAYLKQFKPDGSKAD</sequence>
<dbReference type="InterPro" id="IPR002327">
    <property type="entry name" value="Cyt_c_1A/1B"/>
</dbReference>
<dbReference type="Proteomes" id="UP000239724">
    <property type="component" value="Unassembled WGS sequence"/>
</dbReference>
<dbReference type="OrthoDB" id="9805828at2"/>
<dbReference type="PROSITE" id="PS51007">
    <property type="entry name" value="CYTC"/>
    <property type="match status" value="1"/>
</dbReference>
<evidence type="ECO:0000256" key="4">
    <source>
        <dbReference type="ARBA" id="ARBA00022982"/>
    </source>
</evidence>
<reference evidence="8 9" key="1">
    <citation type="journal article" date="2018" name="Arch. Microbiol.">
        <title>New insights into the metabolic potential of the phototrophic purple bacterium Rhodopila globiformis DSM 161(T) from its draft genome sequence and evidence for a vanadium-dependent nitrogenase.</title>
        <authorList>
            <person name="Imhoff J.F."/>
            <person name="Rahn T."/>
            <person name="Kunzel S."/>
            <person name="Neulinger S.C."/>
        </authorList>
    </citation>
    <scope>NUCLEOTIDE SEQUENCE [LARGE SCALE GENOMIC DNA]</scope>
    <source>
        <strain evidence="8 9">DSM 161</strain>
    </source>
</reference>
<keyword evidence="9" id="KW-1185">Reference proteome</keyword>
<evidence type="ECO:0000256" key="3">
    <source>
        <dbReference type="ARBA" id="ARBA00022723"/>
    </source>
</evidence>
<dbReference type="Pfam" id="PF00034">
    <property type="entry name" value="Cytochrom_C"/>
    <property type="match status" value="1"/>
</dbReference>